<dbReference type="RefSeq" id="XP_007930309.1">
    <property type="nucleotide sequence ID" value="XM_007932118.1"/>
</dbReference>
<accession>M3A4W1</accession>
<evidence type="ECO:0008006" key="5">
    <source>
        <dbReference type="Google" id="ProtNLM"/>
    </source>
</evidence>
<keyword evidence="4" id="KW-1185">Reference proteome</keyword>
<feature type="chain" id="PRO_5004031117" description="Protein PBN1" evidence="2">
    <location>
        <begin position="21"/>
        <end position="625"/>
    </location>
</feature>
<evidence type="ECO:0000256" key="1">
    <source>
        <dbReference type="SAM" id="Phobius"/>
    </source>
</evidence>
<sequence length="625" mass="69937">MPRISWEFLLLKTTVVTTRAVPAPGFCQKRRLPLLLHATQLIDPVAEFAADCAVLIPAMPVNIAQARAKTSIFQQRHAHGSALASHLFPPSPIHKLDKILFPHEHPRQSNIVALRHTLDDDALSDSLNLTKSSSTSPLLTVRNPADGMALWTAGREGQEQAETDVETVHTHWNTVIIGRDAAIPWKPAHTSDALLPFNQHRERRARPPQTGGTGLELVSWSVAVLDAQARSCFEIEHELVKAIKTIVPPTTSVDVSLEAEKKGPKETHPRHKKLTLSLSPKQCTVTVTHTLTSSRVKIVDMLLPWSYSLVIKDHVRTEWPVYAEDHEPLMPEEFLTTTMPGPTSSMRGTTYDDEWLAVLTESSDINDMEELASNIKSFLEAIYADVQPTGRTSQGKHLPVSTTLTTDGLLLGAPSTVRELKHILRIYLRPATDRVREEIEKRNRRAGTWSEKGAALASVGRPSVERWRTMYGDGKVKGNGCVLVGLAGFVTNDTLSFVLIRLGIYQLGANVHSIHLTSSYTDISRKKFRDPHQQTYAARRPLRETPNPLRSRTHHYQTLRLNHHDSRRSSKTIETVHRSSSLHLIFGLLGFFLLGQLFNFFLLFCLLCRGKQSEAAWVKHVSKKP</sequence>
<dbReference type="KEGG" id="pfj:MYCFIDRAFT_208855"/>
<reference evidence="3 4" key="1">
    <citation type="journal article" date="2012" name="PLoS Pathog.">
        <title>Diverse lifestyles and strategies of plant pathogenesis encoded in the genomes of eighteen Dothideomycetes fungi.</title>
        <authorList>
            <person name="Ohm R.A."/>
            <person name="Feau N."/>
            <person name="Henrissat B."/>
            <person name="Schoch C.L."/>
            <person name="Horwitz B.A."/>
            <person name="Barry K.W."/>
            <person name="Condon B.J."/>
            <person name="Copeland A.C."/>
            <person name="Dhillon B."/>
            <person name="Glaser F."/>
            <person name="Hesse C.N."/>
            <person name="Kosti I."/>
            <person name="LaButti K."/>
            <person name="Lindquist E.A."/>
            <person name="Lucas S."/>
            <person name="Salamov A.A."/>
            <person name="Bradshaw R.E."/>
            <person name="Ciuffetti L."/>
            <person name="Hamelin R.C."/>
            <person name="Kema G.H.J."/>
            <person name="Lawrence C."/>
            <person name="Scott J.A."/>
            <person name="Spatafora J.W."/>
            <person name="Turgeon B.G."/>
            <person name="de Wit P.J.G.M."/>
            <person name="Zhong S."/>
            <person name="Goodwin S.B."/>
            <person name="Grigoriev I.V."/>
        </authorList>
    </citation>
    <scope>NUCLEOTIDE SEQUENCE [LARGE SCALE GENOMIC DNA]</scope>
    <source>
        <strain evidence="3 4">CIRAD86</strain>
    </source>
</reference>
<name>M3A4W1_PSEFD</name>
<dbReference type="GeneID" id="19336725"/>
<evidence type="ECO:0000313" key="4">
    <source>
        <dbReference type="Proteomes" id="UP000016932"/>
    </source>
</evidence>
<gene>
    <name evidence="3" type="ORF">MYCFIDRAFT_208855</name>
</gene>
<dbReference type="AlphaFoldDB" id="M3A4W1"/>
<dbReference type="EMBL" id="KB446562">
    <property type="protein sequence ID" value="EME79646.1"/>
    <property type="molecule type" value="Genomic_DNA"/>
</dbReference>
<protein>
    <recommendedName>
        <fullName evidence="5">Protein PBN1</fullName>
    </recommendedName>
</protein>
<keyword evidence="1" id="KW-0812">Transmembrane</keyword>
<keyword evidence="2" id="KW-0732">Signal</keyword>
<dbReference type="VEuPathDB" id="FungiDB:MYCFIDRAFT_208855"/>
<organism evidence="3 4">
    <name type="scientific">Pseudocercospora fijiensis (strain CIRAD86)</name>
    <name type="common">Black leaf streak disease fungus</name>
    <name type="synonym">Mycosphaerella fijiensis</name>
    <dbReference type="NCBI Taxonomy" id="383855"/>
    <lineage>
        <taxon>Eukaryota</taxon>
        <taxon>Fungi</taxon>
        <taxon>Dikarya</taxon>
        <taxon>Ascomycota</taxon>
        <taxon>Pezizomycotina</taxon>
        <taxon>Dothideomycetes</taxon>
        <taxon>Dothideomycetidae</taxon>
        <taxon>Mycosphaerellales</taxon>
        <taxon>Mycosphaerellaceae</taxon>
        <taxon>Pseudocercospora</taxon>
    </lineage>
</organism>
<feature type="signal peptide" evidence="2">
    <location>
        <begin position="1"/>
        <end position="20"/>
    </location>
</feature>
<dbReference type="Proteomes" id="UP000016932">
    <property type="component" value="Unassembled WGS sequence"/>
</dbReference>
<keyword evidence="1" id="KW-0472">Membrane</keyword>
<evidence type="ECO:0000256" key="2">
    <source>
        <dbReference type="SAM" id="SignalP"/>
    </source>
</evidence>
<evidence type="ECO:0000313" key="3">
    <source>
        <dbReference type="EMBL" id="EME79646.1"/>
    </source>
</evidence>
<feature type="transmembrane region" description="Helical" evidence="1">
    <location>
        <begin position="584"/>
        <end position="607"/>
    </location>
</feature>
<dbReference type="HOGENOM" id="CLU_437490_0_0_1"/>
<dbReference type="OrthoDB" id="3644905at2759"/>
<keyword evidence="1" id="KW-1133">Transmembrane helix</keyword>
<proteinExistence type="predicted"/>